<dbReference type="RefSeq" id="WP_041016411.1">
    <property type="nucleotide sequence ID" value="NZ_CCEJ010000001.1"/>
</dbReference>
<dbReference type="Proteomes" id="UP000031552">
    <property type="component" value="Unassembled WGS sequence"/>
</dbReference>
<evidence type="ECO:0000313" key="2">
    <source>
        <dbReference type="EMBL" id="CDR32885.1"/>
    </source>
</evidence>
<keyword evidence="3" id="KW-1185">Reference proteome</keyword>
<reference evidence="2" key="1">
    <citation type="submission" date="2013-12" db="EMBL/GenBank/DDBJ databases">
        <authorList>
            <person name="Linke B."/>
        </authorList>
    </citation>
    <scope>NUCLEOTIDE SEQUENCE [LARGE SCALE GENOMIC DNA]</scope>
    <source>
        <strain evidence="2">CRIB-18</strain>
    </source>
</reference>
<proteinExistence type="predicted"/>
<organism evidence="2 3">
    <name type="scientific">Candidatus Criblamydia sequanensis CRIB-18</name>
    <dbReference type="NCBI Taxonomy" id="1437425"/>
    <lineage>
        <taxon>Bacteria</taxon>
        <taxon>Pseudomonadati</taxon>
        <taxon>Chlamydiota</taxon>
        <taxon>Chlamydiia</taxon>
        <taxon>Parachlamydiales</taxon>
        <taxon>Candidatus Criblamydiaceae</taxon>
        <taxon>Candidatus Criblamydia</taxon>
    </lineage>
</organism>
<evidence type="ECO:0000256" key="1">
    <source>
        <dbReference type="SAM" id="MobiDB-lite"/>
    </source>
</evidence>
<name>A0A090CZL7_9BACT</name>
<feature type="region of interest" description="Disordered" evidence="1">
    <location>
        <begin position="188"/>
        <end position="219"/>
    </location>
</feature>
<accession>A0A090CZL7</accession>
<feature type="compositionally biased region" description="Basic and acidic residues" evidence="1">
    <location>
        <begin position="194"/>
        <end position="219"/>
    </location>
</feature>
<dbReference type="STRING" id="1437425.CSEC_0041"/>
<evidence type="ECO:0000313" key="3">
    <source>
        <dbReference type="Proteomes" id="UP000031552"/>
    </source>
</evidence>
<dbReference type="AlphaFoldDB" id="A0A090CZL7"/>
<gene>
    <name evidence="2" type="ORF">CSEC_0041</name>
</gene>
<feature type="compositionally biased region" description="Basic and acidic residues" evidence="1">
    <location>
        <begin position="130"/>
        <end position="141"/>
    </location>
</feature>
<comment type="caution">
    <text evidence="2">The sequence shown here is derived from an EMBL/GenBank/DDBJ whole genome shotgun (WGS) entry which is preliminary data.</text>
</comment>
<dbReference type="EMBL" id="CCEJ010000001">
    <property type="protein sequence ID" value="CDR32885.1"/>
    <property type="molecule type" value="Genomic_DNA"/>
</dbReference>
<protein>
    <submittedName>
        <fullName evidence="2">Uncharacterized protein</fullName>
    </submittedName>
</protein>
<feature type="region of interest" description="Disordered" evidence="1">
    <location>
        <begin position="116"/>
        <end position="146"/>
    </location>
</feature>
<sequence length="232" mass="27492">MSISIHQPKYVSPQYEQTVCLNYLKTILYIAHAKVGEVSKKISPKTGSKHVFKADRKMPALKTSRKTEFQFASIFQPRKGNHISTTLPKTSEKEQNLRIQRIQTRSFKEKKGFHLTRKNKESTGLDEDQEIHTRTKYKPENSEESEELSELVNKYVLRCEIEVETTKEDDTRRDKSILQEGAFWKKHTLRQRKSRSEKQHVSKNSKNHEEAFKKRTNEMKRLRNEKKSFVYF</sequence>
<reference evidence="2" key="2">
    <citation type="submission" date="2014-09" db="EMBL/GenBank/DDBJ databases">
        <title>Criblamydia sequanensis harbors a mega-plasmid encoding arsenite resistance.</title>
        <authorList>
            <person name="Bertelli C."/>
            <person name="Goesmann A."/>
            <person name="Greub G."/>
        </authorList>
    </citation>
    <scope>NUCLEOTIDE SEQUENCE [LARGE SCALE GENOMIC DNA]</scope>
    <source>
        <strain evidence="2">CRIB-18</strain>
    </source>
</reference>